<dbReference type="SUPFAM" id="SSF111331">
    <property type="entry name" value="NAD kinase/diacylglycerol kinase-like"/>
    <property type="match status" value="1"/>
</dbReference>
<keyword evidence="6" id="KW-0067">ATP-binding</keyword>
<dbReference type="Pfam" id="PF01513">
    <property type="entry name" value="NAD_kinase"/>
    <property type="match status" value="1"/>
</dbReference>
<dbReference type="Gene3D" id="2.60.200.30">
    <property type="entry name" value="Probable inorganic polyphosphate/atp-NAD kinase, domain 2"/>
    <property type="match status" value="1"/>
</dbReference>
<dbReference type="PANTHER" id="PTHR20275:SF0">
    <property type="entry name" value="NAD KINASE"/>
    <property type="match status" value="1"/>
</dbReference>
<evidence type="ECO:0000256" key="1">
    <source>
        <dbReference type="ARBA" id="ARBA00022679"/>
    </source>
</evidence>
<dbReference type="InterPro" id="IPR016064">
    <property type="entry name" value="NAD/diacylglycerol_kinase_sf"/>
</dbReference>
<keyword evidence="2 6" id="KW-0418">Kinase</keyword>
<comment type="caution">
    <text evidence="7">The sequence shown here is derived from an EMBL/GenBank/DDBJ whole genome shotgun (WGS) entry which is preliminary data.</text>
</comment>
<comment type="function">
    <text evidence="6">Involved in the regulation of the intracellular balance of NAD and NADP, and is a key enzyme in the biosynthesis of NADP. Catalyzes specifically the phosphorylation on 2'-hydroxyl of the adenosine moiety of NAD to yield NADP.</text>
</comment>
<keyword evidence="6" id="KW-0547">Nucleotide-binding</keyword>
<sequence>MAQQFTTIGILAKQHDDGVRQTLKNLIADLQRRDKRVLIDEGHAEAANGVETCQRSELGERCDLVVVVGGDGTLLDAGRSVAQAETPLLGVNLGRLGFMVDVLPAEMIATLDDIFAGRFIAESRLMLSARIEKADGTRQGDAFSAINECVIRNQAFARVLDFDTYMNGDFISHHRADGMVVATPTGSTAYALSGGGPVLHPGLNALALVPICPHTLSDRPLIVDANHEIEIRVADTLDGAALFTSDGQVSQPLGAGDRVLIQRGPHDLHLIHPPGYDYFNILRNKLQWGRGQKMPQSS</sequence>
<comment type="similarity">
    <text evidence="6">Belongs to the NAD kinase family.</text>
</comment>
<feature type="binding site" evidence="6">
    <location>
        <position position="175"/>
    </location>
    <ligand>
        <name>NAD(+)</name>
        <dbReference type="ChEBI" id="CHEBI:57540"/>
    </ligand>
</feature>
<keyword evidence="6" id="KW-0963">Cytoplasm</keyword>
<keyword evidence="3 6" id="KW-0521">NADP</keyword>
<evidence type="ECO:0000256" key="4">
    <source>
        <dbReference type="ARBA" id="ARBA00023027"/>
    </source>
</evidence>
<feature type="binding site" evidence="6">
    <location>
        <position position="158"/>
    </location>
    <ligand>
        <name>NAD(+)</name>
        <dbReference type="ChEBI" id="CHEBI:57540"/>
    </ligand>
</feature>
<dbReference type="EMBL" id="APND01000001">
    <property type="protein sequence ID" value="MES1927856.1"/>
    <property type="molecule type" value="Genomic_DNA"/>
</dbReference>
<evidence type="ECO:0000256" key="3">
    <source>
        <dbReference type="ARBA" id="ARBA00022857"/>
    </source>
</evidence>
<feature type="binding site" evidence="6">
    <location>
        <position position="248"/>
    </location>
    <ligand>
        <name>NAD(+)</name>
        <dbReference type="ChEBI" id="CHEBI:57540"/>
    </ligand>
</feature>
<dbReference type="GO" id="GO:0016301">
    <property type="term" value="F:kinase activity"/>
    <property type="evidence" value="ECO:0007669"/>
    <property type="project" value="UniProtKB-KW"/>
</dbReference>
<comment type="cofactor">
    <cofactor evidence="6">
        <name>a divalent metal cation</name>
        <dbReference type="ChEBI" id="CHEBI:60240"/>
    </cofactor>
</comment>
<keyword evidence="1 6" id="KW-0808">Transferase</keyword>
<evidence type="ECO:0000256" key="5">
    <source>
        <dbReference type="ARBA" id="ARBA00047925"/>
    </source>
</evidence>
<proteinExistence type="inferred from homology"/>
<feature type="binding site" evidence="6">
    <location>
        <begin position="71"/>
        <end position="72"/>
    </location>
    <ligand>
        <name>NAD(+)</name>
        <dbReference type="ChEBI" id="CHEBI:57540"/>
    </ligand>
</feature>
<dbReference type="Pfam" id="PF20143">
    <property type="entry name" value="NAD_kinase_C"/>
    <property type="match status" value="1"/>
</dbReference>
<evidence type="ECO:0000256" key="2">
    <source>
        <dbReference type="ARBA" id="ARBA00022777"/>
    </source>
</evidence>
<dbReference type="InterPro" id="IPR017437">
    <property type="entry name" value="ATP-NAD_kinase_PpnK-typ_C"/>
</dbReference>
<dbReference type="InterPro" id="IPR002504">
    <property type="entry name" value="NADK"/>
</dbReference>
<gene>
    <name evidence="6" type="primary">nadK</name>
    <name evidence="7" type="ORF">SADO_01335</name>
</gene>
<dbReference type="EC" id="2.7.1.23" evidence="6"/>
<organism evidence="7 8">
    <name type="scientific">Salinisphaera dokdonensis CL-ES53</name>
    <dbReference type="NCBI Taxonomy" id="1304272"/>
    <lineage>
        <taxon>Bacteria</taxon>
        <taxon>Pseudomonadati</taxon>
        <taxon>Pseudomonadota</taxon>
        <taxon>Gammaproteobacteria</taxon>
        <taxon>Salinisphaerales</taxon>
        <taxon>Salinisphaeraceae</taxon>
        <taxon>Salinisphaera</taxon>
    </lineage>
</organism>
<dbReference type="HAMAP" id="MF_00361">
    <property type="entry name" value="NAD_kinase"/>
    <property type="match status" value="1"/>
</dbReference>
<dbReference type="RefSeq" id="WP_353108580.1">
    <property type="nucleotide sequence ID" value="NZ_APND01000001.1"/>
</dbReference>
<dbReference type="PANTHER" id="PTHR20275">
    <property type="entry name" value="NAD KINASE"/>
    <property type="match status" value="1"/>
</dbReference>
<feature type="active site" description="Proton acceptor" evidence="6">
    <location>
        <position position="71"/>
    </location>
</feature>
<keyword evidence="4 6" id="KW-0520">NAD</keyword>
<feature type="binding site" evidence="6">
    <location>
        <position position="177"/>
    </location>
    <ligand>
        <name>NAD(+)</name>
        <dbReference type="ChEBI" id="CHEBI:57540"/>
    </ligand>
</feature>
<dbReference type="Gene3D" id="3.40.50.10330">
    <property type="entry name" value="Probable inorganic polyphosphate/atp-NAD kinase, domain 1"/>
    <property type="match status" value="1"/>
</dbReference>
<feature type="binding site" evidence="6">
    <location>
        <begin position="147"/>
        <end position="148"/>
    </location>
    <ligand>
        <name>NAD(+)</name>
        <dbReference type="ChEBI" id="CHEBI:57540"/>
    </ligand>
</feature>
<name>A0ABV2AW46_9GAMM</name>
<comment type="caution">
    <text evidence="6">Lacks conserved residue(s) required for the propagation of feature annotation.</text>
</comment>
<accession>A0ABV2AW46</accession>
<reference evidence="7 8" key="1">
    <citation type="submission" date="2013-03" db="EMBL/GenBank/DDBJ databases">
        <title>Salinisphaera dokdonensis CL-ES53 Genome Sequencing.</title>
        <authorList>
            <person name="Li C."/>
            <person name="Lai Q."/>
            <person name="Shao Z."/>
        </authorList>
    </citation>
    <scope>NUCLEOTIDE SEQUENCE [LARGE SCALE GENOMIC DNA]</scope>
    <source>
        <strain evidence="7 8">CL-ES53</strain>
    </source>
</reference>
<evidence type="ECO:0000313" key="7">
    <source>
        <dbReference type="EMBL" id="MES1927856.1"/>
    </source>
</evidence>
<keyword evidence="8" id="KW-1185">Reference proteome</keyword>
<dbReference type="NCBIfam" id="NF002306">
    <property type="entry name" value="PRK01231.1"/>
    <property type="match status" value="1"/>
</dbReference>
<dbReference type="Proteomes" id="UP001460888">
    <property type="component" value="Unassembled WGS sequence"/>
</dbReference>
<comment type="catalytic activity">
    <reaction evidence="5 6">
        <text>NAD(+) + ATP = ADP + NADP(+) + H(+)</text>
        <dbReference type="Rhea" id="RHEA:18629"/>
        <dbReference type="ChEBI" id="CHEBI:15378"/>
        <dbReference type="ChEBI" id="CHEBI:30616"/>
        <dbReference type="ChEBI" id="CHEBI:57540"/>
        <dbReference type="ChEBI" id="CHEBI:58349"/>
        <dbReference type="ChEBI" id="CHEBI:456216"/>
        <dbReference type="EC" id="2.7.1.23"/>
    </reaction>
</comment>
<comment type="subcellular location">
    <subcellularLocation>
        <location evidence="6">Cytoplasm</location>
    </subcellularLocation>
</comment>
<evidence type="ECO:0000256" key="6">
    <source>
        <dbReference type="HAMAP-Rule" id="MF_00361"/>
    </source>
</evidence>
<feature type="binding site" evidence="6">
    <location>
        <begin position="188"/>
        <end position="193"/>
    </location>
    <ligand>
        <name>NAD(+)</name>
        <dbReference type="ChEBI" id="CHEBI:57540"/>
    </ligand>
</feature>
<dbReference type="InterPro" id="IPR017438">
    <property type="entry name" value="ATP-NAD_kinase_N"/>
</dbReference>
<protein>
    <recommendedName>
        <fullName evidence="6">NAD kinase</fullName>
        <ecNumber evidence="6">2.7.1.23</ecNumber>
    </recommendedName>
    <alternativeName>
        <fullName evidence="6">ATP-dependent NAD kinase</fullName>
    </alternativeName>
</protein>
<evidence type="ECO:0000313" key="8">
    <source>
        <dbReference type="Proteomes" id="UP001460888"/>
    </source>
</evidence>